<comment type="caution">
    <text evidence="11">The sequence shown here is derived from an EMBL/GenBank/DDBJ whole genome shotgun (WGS) entry which is preliminary data.</text>
</comment>
<accession>A0ABS6VXP4</accession>
<evidence type="ECO:0000259" key="10">
    <source>
        <dbReference type="Pfam" id="PF08264"/>
    </source>
</evidence>
<name>A0ABS6VXP4_9FLAO</name>
<dbReference type="PANTHER" id="PTHR42780">
    <property type="entry name" value="SOLEUCYL-TRNA SYNTHETASE"/>
    <property type="match status" value="1"/>
</dbReference>
<dbReference type="InterPro" id="IPR023586">
    <property type="entry name" value="Ile-tRNA-ligase_type2"/>
</dbReference>
<proteinExistence type="inferred from homology"/>
<dbReference type="HAMAP" id="MF_02003">
    <property type="entry name" value="Ile_tRNA_synth_type2"/>
    <property type="match status" value="1"/>
</dbReference>
<evidence type="ECO:0000256" key="1">
    <source>
        <dbReference type="ARBA" id="ARBA00022598"/>
    </source>
</evidence>
<comment type="similarity">
    <text evidence="8">Belongs to the class-I aminoacyl-tRNA synthetase family. IleS type 2 subfamily.</text>
</comment>
<dbReference type="Pfam" id="PF08264">
    <property type="entry name" value="Anticodon_1"/>
    <property type="match status" value="1"/>
</dbReference>
<evidence type="ECO:0000256" key="6">
    <source>
        <dbReference type="ARBA" id="ARBA00025217"/>
    </source>
</evidence>
<organism evidence="11 12">
    <name type="scientific">Mesonia aestuariivivens</name>
    <dbReference type="NCBI Taxonomy" id="2796128"/>
    <lineage>
        <taxon>Bacteria</taxon>
        <taxon>Pseudomonadati</taxon>
        <taxon>Bacteroidota</taxon>
        <taxon>Flavobacteriia</taxon>
        <taxon>Flavobacteriales</taxon>
        <taxon>Flavobacteriaceae</taxon>
        <taxon>Mesonia</taxon>
    </lineage>
</organism>
<evidence type="ECO:0000313" key="12">
    <source>
        <dbReference type="Proteomes" id="UP000719267"/>
    </source>
</evidence>
<keyword evidence="3 8" id="KW-0067">ATP-binding</keyword>
<dbReference type="CDD" id="cd00818">
    <property type="entry name" value="IleRS_core"/>
    <property type="match status" value="1"/>
</dbReference>
<evidence type="ECO:0000259" key="9">
    <source>
        <dbReference type="Pfam" id="PF00133"/>
    </source>
</evidence>
<feature type="domain" description="Methionyl/Valyl/Leucyl/Isoleucyl-tRNA synthetase anticodon-binding" evidence="10">
    <location>
        <begin position="775"/>
        <end position="926"/>
    </location>
</feature>
<dbReference type="InterPro" id="IPR002300">
    <property type="entry name" value="aa-tRNA-synth_Ia"/>
</dbReference>
<feature type="domain" description="Aminoacyl-tRNA synthetase class Ia" evidence="9">
    <location>
        <begin position="20"/>
        <end position="726"/>
    </location>
</feature>
<comment type="domain">
    <text evidence="8">IleRS has two distinct active sites: one for aminoacylation and one for editing. The misactivated valine is translocated from the active site to the editing site, which sterically excludes the correctly activated isoleucine. The single editing site contains two valyl binding pockets, one specific for each substrate (Val-AMP or Val-tRNA(Ile)).</text>
</comment>
<feature type="short sequence motif" description="'KMSKS' region" evidence="8">
    <location>
        <begin position="688"/>
        <end position="692"/>
    </location>
</feature>
<comment type="catalytic activity">
    <reaction evidence="7 8">
        <text>tRNA(Ile) + L-isoleucine + ATP = L-isoleucyl-tRNA(Ile) + AMP + diphosphate</text>
        <dbReference type="Rhea" id="RHEA:11060"/>
        <dbReference type="Rhea" id="RHEA-COMP:9666"/>
        <dbReference type="Rhea" id="RHEA-COMP:9695"/>
        <dbReference type="ChEBI" id="CHEBI:30616"/>
        <dbReference type="ChEBI" id="CHEBI:33019"/>
        <dbReference type="ChEBI" id="CHEBI:58045"/>
        <dbReference type="ChEBI" id="CHEBI:78442"/>
        <dbReference type="ChEBI" id="CHEBI:78528"/>
        <dbReference type="ChEBI" id="CHEBI:456215"/>
        <dbReference type="EC" id="6.1.1.5"/>
    </reaction>
</comment>
<feature type="binding site" evidence="8">
    <location>
        <position position="691"/>
    </location>
    <ligand>
        <name>ATP</name>
        <dbReference type="ChEBI" id="CHEBI:30616"/>
    </ligand>
</feature>
<dbReference type="EMBL" id="JAHWDF010000001">
    <property type="protein sequence ID" value="MBW2960321.1"/>
    <property type="molecule type" value="Genomic_DNA"/>
</dbReference>
<protein>
    <recommendedName>
        <fullName evidence="8">Isoleucine--tRNA ligase</fullName>
        <ecNumber evidence="8">6.1.1.5</ecNumber>
    </recommendedName>
    <alternativeName>
        <fullName evidence="8">Isoleucyl-tRNA synthetase</fullName>
        <shortName evidence="8">IleRS</shortName>
    </alternativeName>
</protein>
<dbReference type="InterPro" id="IPR013155">
    <property type="entry name" value="M/V/L/I-tRNA-synth_anticd-bd"/>
</dbReference>
<dbReference type="InterPro" id="IPR033709">
    <property type="entry name" value="Anticodon_Ile_ABEc"/>
</dbReference>
<keyword evidence="2 8" id="KW-0547">Nucleotide-binding</keyword>
<dbReference type="PANTHER" id="PTHR42780:SF1">
    <property type="entry name" value="ISOLEUCINE--TRNA LIGASE, CYTOPLASMIC"/>
    <property type="match status" value="1"/>
</dbReference>
<evidence type="ECO:0000256" key="3">
    <source>
        <dbReference type="ARBA" id="ARBA00022840"/>
    </source>
</evidence>
<dbReference type="EC" id="6.1.1.5" evidence="8"/>
<dbReference type="RefSeq" id="WP_219038610.1">
    <property type="nucleotide sequence ID" value="NZ_JAHWDF010000001.1"/>
</dbReference>
<evidence type="ECO:0000256" key="8">
    <source>
        <dbReference type="HAMAP-Rule" id="MF_02003"/>
    </source>
</evidence>
<feature type="short sequence motif" description="'HIGH' region" evidence="8">
    <location>
        <begin position="50"/>
        <end position="60"/>
    </location>
</feature>
<comment type="cofactor">
    <cofactor evidence="8">
        <name>Zn(2+)</name>
        <dbReference type="ChEBI" id="CHEBI:29105"/>
    </cofactor>
</comment>
<gene>
    <name evidence="8 11" type="primary">ileS</name>
    <name evidence="11" type="ORF">KW502_00725</name>
</gene>
<keyword evidence="5 8" id="KW-0030">Aminoacyl-tRNA synthetase</keyword>
<keyword evidence="12" id="KW-1185">Reference proteome</keyword>
<evidence type="ECO:0000313" key="11">
    <source>
        <dbReference type="EMBL" id="MBW2960321.1"/>
    </source>
</evidence>
<dbReference type="CDD" id="cd07961">
    <property type="entry name" value="Anticodon_Ia_Ile_ABEc"/>
    <property type="match status" value="1"/>
</dbReference>
<evidence type="ECO:0000256" key="5">
    <source>
        <dbReference type="ARBA" id="ARBA00023146"/>
    </source>
</evidence>
<keyword evidence="4 8" id="KW-0648">Protein biosynthesis</keyword>
<dbReference type="InterPro" id="IPR002301">
    <property type="entry name" value="Ile-tRNA-ligase"/>
</dbReference>
<keyword evidence="1 8" id="KW-0436">Ligase</keyword>
<evidence type="ECO:0000256" key="7">
    <source>
        <dbReference type="ARBA" id="ARBA00048359"/>
    </source>
</evidence>
<reference evidence="11 12" key="1">
    <citation type="submission" date="2021-07" db="EMBL/GenBank/DDBJ databases">
        <title>Mesonia aestuariivivens sp. nov., isolated from a tidal flat.</title>
        <authorList>
            <person name="Kim Y.-O."/>
            <person name="Yoon J.-H."/>
        </authorList>
    </citation>
    <scope>NUCLEOTIDE SEQUENCE [LARGE SCALE GENOMIC DNA]</scope>
    <source>
        <strain evidence="11 12">JHPTF-M18</strain>
    </source>
</reference>
<dbReference type="NCBIfam" id="TIGR00392">
    <property type="entry name" value="ileS"/>
    <property type="match status" value="1"/>
</dbReference>
<dbReference type="Pfam" id="PF00133">
    <property type="entry name" value="tRNA-synt_1"/>
    <property type="match status" value="1"/>
</dbReference>
<comment type="subcellular location">
    <subcellularLocation>
        <location evidence="8">Cytoplasm</location>
    </subcellularLocation>
</comment>
<sequence>MSKKFTEYKALDLPKLAEEVLDFWKQEDIFEKSITTREGKEPFVFFEGPPSANGLPGIHHVMARSIKDIFCRYKTQKGYQVKRKAGWDTHGLPVELGVEKELGITKEDIGKKISVEEYNDACKNAVMRYTDVWSNLTEKMGYWVNMEDPYITYKAKYMETVWWLLSEIYKKNLIYKGYTIQPYSPKAGTGLSSHELNQPGTYQDVTDTTITAQFKASKNEAFENSVLGEIDEIQDEPVYFIAWTTTPWTLPSNTALTVGPKIDYVLVKTYNQYTFEPINIVLAKSLVSKNFNKKFHLVENEEALKAYKQGDKKIPYQVLNDFKGKDLVGIKYEQLLPYAQPHSNPEDAFRIISGDFVTTEDGTGIVHTAPTFGADDAMVAKQATPEIPPMLVEDENGNLVPLVDLQGKFRPEMDELAGKYVKNEYYDEEDAPEKSVDVEIAIKLKEENRAFNVEKYVHSYPNCWRTDKPILYYPLDSWFIKVTEVKDRMHELNKEINWKPKSTGEGRFGNWLANANDWNLSRSRFWGIPLPIWRTEDGKEEKIIGSIAELKTEMQKAVDAGLMKADVFAEFEVGNMSEENYEKVDLHKNVVDQITLVSAEGKPMKREADLIDVWFDSGSMPYAQWHYPFENKEQVEAGDKKADFIAEGVDQTRGWFYTLHAIATMIFDDVAYKNVVSNGLVLDKHGQKMSKRLGNAADPFETLAAFGPDATRWYMIANANPWDNLKFDIEGIAEVRRKFFGTLYNTYSFFSLYANIDEFTYAEEDVKLAERPEIDRWILSELHTLIGKVDDFYNTYEPTKAARAISEFAQENLSNWFVRLSRRRFWKGDYEQDKISAYQTLYTCLETIAKLGAPIAPFYMDRLYKDLTKATQKEDFESVHLAAFPVQDESYIDKPLERKMEMAQIISSLVLSLRKKEMIKVRQPLQRIMIPVLEDSVKEQILQVADLIKSEVNVKEIEMIDDASGILVKNIKPNFRTLGPKFGKEMKHVVVAVNKLEPSDITAIERDGEISIAVNGKMTTLRLDDVEITSQDIEGWLVASNSGLTVALDVTINEDLKKEGIARELVNRIQNLRKDSGFEVTDKIDILIKKDGVVESAVQDNIEYIKNETLAANLELAEELDNGTVISFDDVNTQLSINKH</sequence>
<dbReference type="Pfam" id="PF19302">
    <property type="entry name" value="DUF5915"/>
    <property type="match status" value="1"/>
</dbReference>
<comment type="function">
    <text evidence="6 8">Catalyzes the attachment of isoleucine to tRNA(Ile). As IleRS can inadvertently accommodate and process structurally similar amino acids such as valine, to avoid such errors it has two additional distinct tRNA(Ile)-dependent editing activities. One activity is designated as 'pretransfer' editing and involves the hydrolysis of activated Val-AMP. The other activity is designated 'posttransfer' editing and involves deacylation of mischarged Val-tRNA(Ile).</text>
</comment>
<keyword evidence="8" id="KW-0479">Metal-binding</keyword>
<comment type="subunit">
    <text evidence="8">Monomer.</text>
</comment>
<dbReference type="GO" id="GO:0004822">
    <property type="term" value="F:isoleucine-tRNA ligase activity"/>
    <property type="evidence" value="ECO:0007669"/>
    <property type="project" value="UniProtKB-EC"/>
</dbReference>
<keyword evidence="8" id="KW-0862">Zinc</keyword>
<evidence type="ECO:0000256" key="4">
    <source>
        <dbReference type="ARBA" id="ARBA00022917"/>
    </source>
</evidence>
<keyword evidence="8" id="KW-0963">Cytoplasm</keyword>
<dbReference type="Proteomes" id="UP000719267">
    <property type="component" value="Unassembled WGS sequence"/>
</dbReference>
<evidence type="ECO:0000256" key="2">
    <source>
        <dbReference type="ARBA" id="ARBA00022741"/>
    </source>
</evidence>